<protein>
    <submittedName>
        <fullName evidence="1">Uncharacterized protein</fullName>
    </submittedName>
</protein>
<organism evidence="1 2">
    <name type="scientific">Pedobacter steynii</name>
    <dbReference type="NCBI Taxonomy" id="430522"/>
    <lineage>
        <taxon>Bacteria</taxon>
        <taxon>Pseudomonadati</taxon>
        <taxon>Bacteroidota</taxon>
        <taxon>Sphingobacteriia</taxon>
        <taxon>Sphingobacteriales</taxon>
        <taxon>Sphingobacteriaceae</taxon>
        <taxon>Pedobacter</taxon>
    </lineage>
</organism>
<evidence type="ECO:0000313" key="2">
    <source>
        <dbReference type="Proteomes" id="UP000183200"/>
    </source>
</evidence>
<dbReference type="EMBL" id="FNGY01000006">
    <property type="protein sequence ID" value="SDN12790.1"/>
    <property type="molecule type" value="Genomic_DNA"/>
</dbReference>
<keyword evidence="2" id="KW-1185">Reference proteome</keyword>
<dbReference type="AlphaFoldDB" id="A0A1G9YUJ7"/>
<dbReference type="RefSeq" id="WP_143010474.1">
    <property type="nucleotide sequence ID" value="NZ_FNGY01000006.1"/>
</dbReference>
<reference evidence="2" key="1">
    <citation type="submission" date="2016-10" db="EMBL/GenBank/DDBJ databases">
        <authorList>
            <person name="Varghese N."/>
            <person name="Submissions S."/>
        </authorList>
    </citation>
    <scope>NUCLEOTIDE SEQUENCE [LARGE SCALE GENOMIC DNA]</scope>
    <source>
        <strain evidence="2">DSM 19110</strain>
    </source>
</reference>
<dbReference type="Proteomes" id="UP000183200">
    <property type="component" value="Unassembled WGS sequence"/>
</dbReference>
<sequence length="66" mass="7418">MLKFKNAQTLSRTQMKNLTGGTRPPNCPYVCTHRINGQLRIGCPPYEECVTYSCDATYMGESCQPL</sequence>
<evidence type="ECO:0000313" key="1">
    <source>
        <dbReference type="EMBL" id="SDN12790.1"/>
    </source>
</evidence>
<name>A0A1G9YUJ7_9SPHI</name>
<gene>
    <name evidence="1" type="ORF">SAMN05421820_106240</name>
</gene>
<proteinExistence type="predicted"/>
<accession>A0A1G9YUJ7</accession>